<protein>
    <recommendedName>
        <fullName evidence="14">Mechanosensitive ion channel family protein</fullName>
    </recommendedName>
</protein>
<evidence type="ECO:0000313" key="12">
    <source>
        <dbReference type="EMBL" id="MBK1633813.1"/>
    </source>
</evidence>
<dbReference type="Proteomes" id="UP000748752">
    <property type="component" value="Unassembled WGS sequence"/>
</dbReference>
<dbReference type="PANTHER" id="PTHR43135:SF3">
    <property type="entry name" value="ALPHA-D-RIBOSE 1-METHYLPHOSPHONATE 5-TRIPHOSPHATE DIPHOSPHATASE"/>
    <property type="match status" value="1"/>
</dbReference>
<feature type="transmembrane region" description="Helical" evidence="8">
    <location>
        <begin position="382"/>
        <end position="402"/>
    </location>
</feature>
<dbReference type="SUPFAM" id="SSF82861">
    <property type="entry name" value="Mechanosensitive channel protein MscS (YggB), transmembrane region"/>
    <property type="match status" value="1"/>
</dbReference>
<dbReference type="Gene3D" id="2.30.40.10">
    <property type="entry name" value="Urease, subunit C, domain 1"/>
    <property type="match status" value="1"/>
</dbReference>
<dbReference type="Pfam" id="PF21082">
    <property type="entry name" value="MS_channel_3rd"/>
    <property type="match status" value="1"/>
</dbReference>
<evidence type="ECO:0000256" key="2">
    <source>
        <dbReference type="ARBA" id="ARBA00008017"/>
    </source>
</evidence>
<evidence type="ECO:0000256" key="1">
    <source>
        <dbReference type="ARBA" id="ARBA00004651"/>
    </source>
</evidence>
<dbReference type="EMBL" id="NRRV01000123">
    <property type="protein sequence ID" value="MBK1633813.1"/>
    <property type="molecule type" value="Genomic_DNA"/>
</dbReference>
<evidence type="ECO:0000256" key="8">
    <source>
        <dbReference type="SAM" id="Phobius"/>
    </source>
</evidence>
<comment type="similarity">
    <text evidence="2">Belongs to the MscS (TC 1.A.23) family.</text>
</comment>
<dbReference type="Gene3D" id="3.30.70.100">
    <property type="match status" value="1"/>
</dbReference>
<keyword evidence="6 8" id="KW-0472">Membrane</keyword>
<dbReference type="InterPro" id="IPR032466">
    <property type="entry name" value="Metal_Hydrolase"/>
</dbReference>
<evidence type="ECO:0000259" key="11">
    <source>
        <dbReference type="Pfam" id="PF21082"/>
    </source>
</evidence>
<dbReference type="InterPro" id="IPR011066">
    <property type="entry name" value="MscS_channel_C_sf"/>
</dbReference>
<evidence type="ECO:0000256" key="5">
    <source>
        <dbReference type="ARBA" id="ARBA00022989"/>
    </source>
</evidence>
<dbReference type="SUPFAM" id="SSF51338">
    <property type="entry name" value="Composite domain of metallo-dependent hydrolases"/>
    <property type="match status" value="2"/>
</dbReference>
<name>A0ABS1CPE5_9GAMM</name>
<feature type="domain" description="Mechanosensitive ion channel MscS" evidence="9">
    <location>
        <begin position="406"/>
        <end position="477"/>
    </location>
</feature>
<dbReference type="Gene3D" id="2.30.30.60">
    <property type="match status" value="1"/>
</dbReference>
<dbReference type="InterPro" id="IPR057744">
    <property type="entry name" value="OTAase-like"/>
</dbReference>
<dbReference type="InterPro" id="IPR010920">
    <property type="entry name" value="LSM_dom_sf"/>
</dbReference>
<evidence type="ECO:0000259" key="10">
    <source>
        <dbReference type="Pfam" id="PF01979"/>
    </source>
</evidence>
<comment type="subcellular location">
    <subcellularLocation>
        <location evidence="1">Cell membrane</location>
        <topology evidence="1">Multi-pass membrane protein</topology>
    </subcellularLocation>
</comment>
<dbReference type="InterPro" id="IPR006680">
    <property type="entry name" value="Amidohydro-rel"/>
</dbReference>
<evidence type="ECO:0000256" key="6">
    <source>
        <dbReference type="ARBA" id="ARBA00023136"/>
    </source>
</evidence>
<dbReference type="InterPro" id="IPR049278">
    <property type="entry name" value="MS_channel_C"/>
</dbReference>
<feature type="transmembrane region" description="Helical" evidence="8">
    <location>
        <begin position="359"/>
        <end position="376"/>
    </location>
</feature>
<dbReference type="SUPFAM" id="SSF50182">
    <property type="entry name" value="Sm-like ribonucleoproteins"/>
    <property type="match status" value="1"/>
</dbReference>
<dbReference type="CDD" id="cd01299">
    <property type="entry name" value="Met_dep_hydrolase_A"/>
    <property type="match status" value="1"/>
</dbReference>
<evidence type="ECO:0000256" key="3">
    <source>
        <dbReference type="ARBA" id="ARBA00022475"/>
    </source>
</evidence>
<dbReference type="Pfam" id="PF01979">
    <property type="entry name" value="Amidohydro_1"/>
    <property type="match status" value="1"/>
</dbReference>
<keyword evidence="13" id="KW-1185">Reference proteome</keyword>
<gene>
    <name evidence="12" type="ORF">CKO31_24370</name>
</gene>
<dbReference type="InterPro" id="IPR006685">
    <property type="entry name" value="MscS_channel_2nd"/>
</dbReference>
<dbReference type="InterPro" id="IPR006686">
    <property type="entry name" value="MscS_channel_CS"/>
</dbReference>
<dbReference type="PANTHER" id="PTHR43135">
    <property type="entry name" value="ALPHA-D-RIBOSE 1-METHYLPHOSPHONATE 5-TRIPHOSPHATE DIPHOSPHATASE"/>
    <property type="match status" value="1"/>
</dbReference>
<evidence type="ECO:0000313" key="13">
    <source>
        <dbReference type="Proteomes" id="UP000748752"/>
    </source>
</evidence>
<dbReference type="Gene3D" id="1.10.287.1260">
    <property type="match status" value="1"/>
</dbReference>
<dbReference type="SUPFAM" id="SSF51556">
    <property type="entry name" value="Metallo-dependent hydrolases"/>
    <property type="match status" value="1"/>
</dbReference>
<evidence type="ECO:0000256" key="4">
    <source>
        <dbReference type="ARBA" id="ARBA00022692"/>
    </source>
</evidence>
<evidence type="ECO:0000256" key="7">
    <source>
        <dbReference type="SAM" id="MobiDB-lite"/>
    </source>
</evidence>
<proteinExistence type="inferred from homology"/>
<keyword evidence="4 8" id="KW-0812">Transmembrane</keyword>
<evidence type="ECO:0008006" key="14">
    <source>
        <dbReference type="Google" id="ProtNLM"/>
    </source>
</evidence>
<comment type="caution">
    <text evidence="12">The sequence shown here is derived from an EMBL/GenBank/DDBJ whole genome shotgun (WGS) entry which is preliminary data.</text>
</comment>
<dbReference type="Pfam" id="PF00924">
    <property type="entry name" value="MS_channel_2nd"/>
    <property type="match status" value="1"/>
</dbReference>
<dbReference type="InterPro" id="IPR011059">
    <property type="entry name" value="Metal-dep_hydrolase_composite"/>
</dbReference>
<keyword evidence="5 8" id="KW-1133">Transmembrane helix</keyword>
<dbReference type="InterPro" id="IPR051781">
    <property type="entry name" value="Metallo-dep_Hydrolase"/>
</dbReference>
<feature type="transmembrane region" description="Helical" evidence="8">
    <location>
        <begin position="247"/>
        <end position="267"/>
    </location>
</feature>
<dbReference type="SUPFAM" id="SSF82689">
    <property type="entry name" value="Mechanosensitive channel protein MscS (YggB), C-terminal domain"/>
    <property type="match status" value="1"/>
</dbReference>
<feature type="domain" description="Mechanosensitive ion channel MscS C-terminal" evidence="11">
    <location>
        <begin position="488"/>
        <end position="571"/>
    </location>
</feature>
<dbReference type="PROSITE" id="PS01246">
    <property type="entry name" value="UPF0003"/>
    <property type="match status" value="1"/>
</dbReference>
<dbReference type="InterPro" id="IPR011014">
    <property type="entry name" value="MscS_channel_TM-2"/>
</dbReference>
<accession>A0ABS1CPE5</accession>
<feature type="domain" description="Amidohydrolase-related" evidence="10">
    <location>
        <begin position="785"/>
        <end position="1130"/>
    </location>
</feature>
<dbReference type="InterPro" id="IPR023408">
    <property type="entry name" value="MscS_beta-dom_sf"/>
</dbReference>
<feature type="region of interest" description="Disordered" evidence="7">
    <location>
        <begin position="625"/>
        <end position="654"/>
    </location>
</feature>
<feature type="transmembrane region" description="Helical" evidence="8">
    <location>
        <begin position="320"/>
        <end position="338"/>
    </location>
</feature>
<sequence>MVRAAAAGSGLGQSPRWRCPIRAPWWAVSCALLLWVPGSLLSATISLLSPPDTSSPRATFTSFRELTNEIAERYVDYREAPSAHTQQTFVHAVEQGKQLMDLSAVPPAVQREIGTASIIWLWEVIARVDLPDTEQIPDAAAYAGDGDLADHPARWRLPDTNIVIARAGEGPRAGEFLFSPETIASARAYAEIARELPYRRSSRIENVKDLTATALGFSGWMLPSHLIERLPGWARQPIAGQVAWKWGLTFASLGLTLVLLVLLLRWSRRRPWDARPITLMQRLSAPLALLLWMPLLRTFLDDQVRITGLVIAWPDYLAELTRVVALVWMVLLISRWIPEAMIASPRRTADSLDASLLRWVARVFSLMVILGLLFAAAQDLGIPVFGLVAGAGVGGLAIALAARPTLENFIGALNLFADRPIRVGDLCRFDERHGQGWNPVGTVEAIGLRSTRVRQFDGSLITIPNADLAERNIVNHSVCETFLLQQRIPLRYETSADQLRYLLANLRELLHAHPMTIHTEDYPIRTRFLGFRDQALTMELRTYIRTKSYTEFLAIQEDIMLRVMQAIQQAGTGFALPAQTLYMTRDPGLDPDQRAAAERQVREWAAAHELPFPDLDEAQRKRITGTLDYPPEGSPGAERGYPNRNRTAQTRKGSTKAVTMKERFCLVSRRSSATGLGKAAGADPGIEMGRPAATSRFCAKLAHTRTAALFMLMCLPTFTAGADASAAPTPAVLFENVAVLDGRADALTEPLQVLVVGNRIERISTDPIEPPDGLDLTRIDGGGRTLMPGLIDAHTHVMYATLSRQTLLTSDIGFLNVAATKAARDMLLRGFTSIRDLGGPVFGLKRGIDRGLVPGPRIWPAGAFISQSGGHGDFRLPYELPAAPDAFSYSERIGAALIADGADEVRKRTREQLALGASQIKLMAGGGVASIYDPLDVTQYTVPELRAAVEAAENWGTYVTVHAYTPRAVRQAIEAGVQCIEHGQLLNEETVRLIAEHDLWWSLQPFIDDQPSPYAEGSANRRKQLAMYAGTDRAYRLARQFDIKTAWGTDILFNAANATRQGAKLAVMERWYTPAEVLRMATSGNAELLALSGPRSPYEGKLGVVEEGALADLLLVDGNPLEDLSLVADPASNFLVIMKDGELYKNLLAGD</sequence>
<keyword evidence="3" id="KW-1003">Cell membrane</keyword>
<organism evidence="12 13">
    <name type="scientific">Thiohalocapsa halophila</name>
    <dbReference type="NCBI Taxonomy" id="69359"/>
    <lineage>
        <taxon>Bacteria</taxon>
        <taxon>Pseudomonadati</taxon>
        <taxon>Pseudomonadota</taxon>
        <taxon>Gammaproteobacteria</taxon>
        <taxon>Chromatiales</taxon>
        <taxon>Chromatiaceae</taxon>
        <taxon>Thiohalocapsa</taxon>
    </lineage>
</organism>
<dbReference type="Gene3D" id="3.20.20.140">
    <property type="entry name" value="Metal-dependent hydrolases"/>
    <property type="match status" value="1"/>
</dbReference>
<reference evidence="12 13" key="1">
    <citation type="journal article" date="2020" name="Microorganisms">
        <title>Osmotic Adaptation and Compatible Solute Biosynthesis of Phototrophic Bacteria as Revealed from Genome Analyses.</title>
        <authorList>
            <person name="Imhoff J.F."/>
            <person name="Rahn T."/>
            <person name="Kunzel S."/>
            <person name="Keller A."/>
            <person name="Neulinger S.C."/>
        </authorList>
    </citation>
    <scope>NUCLEOTIDE SEQUENCE [LARGE SCALE GENOMIC DNA]</scope>
    <source>
        <strain evidence="12 13">DSM 6210</strain>
    </source>
</reference>
<evidence type="ECO:0000259" key="9">
    <source>
        <dbReference type="Pfam" id="PF00924"/>
    </source>
</evidence>